<evidence type="ECO:0000313" key="1">
    <source>
        <dbReference type="EMBL" id="KAB2951164.1"/>
    </source>
</evidence>
<dbReference type="OrthoDB" id="122670at2"/>
<sequence>MPVISEFYGIKILMYWNDHMPAHFHAEYGGHKILVDIKNGSVIKGVFPSKQLKLVLAWCEIHRDELMKNWENAIKHMSIEKIAPLM</sequence>
<accession>A0A6I0EXF0</accession>
<organism evidence="1 2">
    <name type="scientific">Heliorestis acidaminivorans</name>
    <dbReference type="NCBI Taxonomy" id="553427"/>
    <lineage>
        <taxon>Bacteria</taxon>
        <taxon>Bacillati</taxon>
        <taxon>Bacillota</taxon>
        <taxon>Clostridia</taxon>
        <taxon>Eubacteriales</taxon>
        <taxon>Heliobacteriaceae</taxon>
        <taxon>Heliorestis</taxon>
    </lineage>
</organism>
<name>A0A6I0EXF0_9FIRM</name>
<dbReference type="InterPro" id="IPR025427">
    <property type="entry name" value="DUF4160"/>
</dbReference>
<proteinExistence type="predicted"/>
<dbReference type="Pfam" id="PF13711">
    <property type="entry name" value="DUF4160"/>
    <property type="match status" value="1"/>
</dbReference>
<dbReference type="AlphaFoldDB" id="A0A6I0EXF0"/>
<protein>
    <submittedName>
        <fullName evidence="1">DUF4160 domain-containing protein</fullName>
    </submittedName>
</protein>
<dbReference type="Proteomes" id="UP000468766">
    <property type="component" value="Unassembled WGS sequence"/>
</dbReference>
<evidence type="ECO:0000313" key="2">
    <source>
        <dbReference type="Proteomes" id="UP000468766"/>
    </source>
</evidence>
<keyword evidence="2" id="KW-1185">Reference proteome</keyword>
<reference evidence="1 2" key="1">
    <citation type="submission" date="2019-10" db="EMBL/GenBank/DDBJ databases">
        <title>Whole-genome sequence of the extremophile Heliorestis acidaminivorans DSM 24790.</title>
        <authorList>
            <person name="Kyndt J.A."/>
            <person name="Meyer T.E."/>
        </authorList>
    </citation>
    <scope>NUCLEOTIDE SEQUENCE [LARGE SCALE GENOMIC DNA]</scope>
    <source>
        <strain evidence="1 2">DSM 24790</strain>
    </source>
</reference>
<dbReference type="RefSeq" id="WP_151621702.1">
    <property type="nucleotide sequence ID" value="NZ_WBXO01000014.1"/>
</dbReference>
<comment type="caution">
    <text evidence="1">The sequence shown here is derived from an EMBL/GenBank/DDBJ whole genome shotgun (WGS) entry which is preliminary data.</text>
</comment>
<dbReference type="EMBL" id="WBXO01000014">
    <property type="protein sequence ID" value="KAB2951164.1"/>
    <property type="molecule type" value="Genomic_DNA"/>
</dbReference>
<gene>
    <name evidence="1" type="ORF">F9B85_13235</name>
</gene>